<accession>A0A6H2A761</accession>
<evidence type="ECO:0000313" key="2">
    <source>
        <dbReference type="Proteomes" id="UP000502535"/>
    </source>
</evidence>
<sequence>MNFIKENALGLGLIVVAVTSTAVAAILAVKATYKEEGPTEVQQIENSISDILIDKITEYRNSEQHRELVNRLRRDIGLDVAEFISQIQLDISLNVIPEVEVLLESHRDQLTEEEFNRLVANLQHFVQRIIAK</sequence>
<protein>
    <submittedName>
        <fullName evidence="1">Uncharacterized protein</fullName>
    </submittedName>
</protein>
<reference evidence="2" key="1">
    <citation type="submission" date="2020-03" db="EMBL/GenBank/DDBJ databases">
        <authorList>
            <person name="Olsen N.S."/>
            <person name="Forero-Junco L."/>
            <person name="Kot W."/>
            <person name="Hansen L.H."/>
        </authorList>
    </citation>
    <scope>NUCLEOTIDE SEQUENCE [LARGE SCALE GENOMIC DNA]</scope>
</reference>
<organism evidence="1 2">
    <name type="scientific">Pseudomonas phage fnug</name>
    <dbReference type="NCBI Taxonomy" id="2719836"/>
    <lineage>
        <taxon>Viruses</taxon>
        <taxon>Duplodnaviria</taxon>
        <taxon>Heunggongvirae</taxon>
        <taxon>Uroviricota</taxon>
        <taxon>Caudoviricetes</taxon>
        <taxon>Chimalliviridae</taxon>
        <taxon>Phikzvirus</taxon>
        <taxon>Phikzvirus phiKZ</taxon>
    </lineage>
</organism>
<dbReference type="Proteomes" id="UP000502535">
    <property type="component" value="Segment"/>
</dbReference>
<gene>
    <name evidence="1" type="ORF">fnug_14</name>
</gene>
<dbReference type="EMBL" id="MT133560">
    <property type="protein sequence ID" value="QJB22657.1"/>
    <property type="molecule type" value="Genomic_DNA"/>
</dbReference>
<proteinExistence type="predicted"/>
<evidence type="ECO:0000313" key="1">
    <source>
        <dbReference type="EMBL" id="QJB22657.1"/>
    </source>
</evidence>
<name>A0A6H2A761_9CAUD</name>